<keyword evidence="7" id="KW-0520">NAD</keyword>
<reference evidence="11" key="1">
    <citation type="journal article" date="2019" name="Nat. Commun.">
        <title>Expansion of phycobilisome linker gene families in mesophilic red algae.</title>
        <authorList>
            <person name="Lee J."/>
            <person name="Kim D."/>
            <person name="Bhattacharya D."/>
            <person name="Yoon H.S."/>
        </authorList>
    </citation>
    <scope>NUCLEOTIDE SEQUENCE [LARGE SCALE GENOMIC DNA]</scope>
    <source>
        <strain evidence="11">CCMP 1328</strain>
    </source>
</reference>
<comment type="cofactor">
    <cofactor evidence="2">
        <name>NAD(+)</name>
        <dbReference type="ChEBI" id="CHEBI:57540"/>
    </cofactor>
</comment>
<dbReference type="OMA" id="VSWGKIA"/>
<dbReference type="GO" id="GO:0034038">
    <property type="term" value="F:deoxyhypusine synthase activity"/>
    <property type="evidence" value="ECO:0007669"/>
    <property type="project" value="UniProtKB-EC"/>
</dbReference>
<dbReference type="InterPro" id="IPR002773">
    <property type="entry name" value="Deoxyhypusine_synthase"/>
</dbReference>
<evidence type="ECO:0000256" key="1">
    <source>
        <dbReference type="ARBA" id="ARBA00000952"/>
    </source>
</evidence>
<name>A0A5J4Z141_PORPP</name>
<comment type="pathway">
    <text evidence="3">Protein modification; eIF5A hypusination.</text>
</comment>
<evidence type="ECO:0000256" key="9">
    <source>
        <dbReference type="SAM" id="MobiDB-lite"/>
    </source>
</evidence>
<protein>
    <recommendedName>
        <fullName evidence="5">deoxyhypusine synthase</fullName>
        <ecNumber evidence="5">2.5.1.46</ecNumber>
    </recommendedName>
</protein>
<comment type="catalytic activity">
    <reaction evidence="1">
        <text>[eIF5A protein]-L-lysine + spermidine = [eIF5A protein]-deoxyhypusine + propane-1,3-diamine</text>
        <dbReference type="Rhea" id="RHEA:33299"/>
        <dbReference type="Rhea" id="RHEA-COMP:10143"/>
        <dbReference type="Rhea" id="RHEA-COMP:10144"/>
        <dbReference type="ChEBI" id="CHEBI:29969"/>
        <dbReference type="ChEBI" id="CHEBI:57484"/>
        <dbReference type="ChEBI" id="CHEBI:57834"/>
        <dbReference type="ChEBI" id="CHEBI:82657"/>
        <dbReference type="EC" id="2.5.1.46"/>
    </reaction>
</comment>
<dbReference type="PANTHER" id="PTHR11703:SF0">
    <property type="entry name" value="DEOXYHYPUSINE SYNTHASE"/>
    <property type="match status" value="1"/>
</dbReference>
<evidence type="ECO:0000256" key="6">
    <source>
        <dbReference type="ARBA" id="ARBA00022679"/>
    </source>
</evidence>
<gene>
    <name evidence="10" type="ORF">FVE85_0777</name>
</gene>
<dbReference type="NCBIfam" id="TIGR00321">
    <property type="entry name" value="dhys"/>
    <property type="match status" value="1"/>
</dbReference>
<dbReference type="Proteomes" id="UP000324585">
    <property type="component" value="Unassembled WGS sequence"/>
</dbReference>
<dbReference type="EC" id="2.5.1.46" evidence="5"/>
<evidence type="ECO:0000256" key="8">
    <source>
        <dbReference type="ARBA" id="ARBA00023256"/>
    </source>
</evidence>
<accession>A0A5J4Z141</accession>
<comment type="similarity">
    <text evidence="4">Belongs to the deoxyhypusine synthase family.</text>
</comment>
<keyword evidence="6" id="KW-0808">Transferase</keyword>
<dbReference type="InterPro" id="IPR029035">
    <property type="entry name" value="DHS-like_NAD/FAD-binding_dom"/>
</dbReference>
<evidence type="ECO:0000256" key="5">
    <source>
        <dbReference type="ARBA" id="ARBA00012683"/>
    </source>
</evidence>
<dbReference type="GO" id="GO:0005737">
    <property type="term" value="C:cytoplasm"/>
    <property type="evidence" value="ECO:0007669"/>
    <property type="project" value="TreeGrafter"/>
</dbReference>
<feature type="region of interest" description="Disordered" evidence="9">
    <location>
        <begin position="1"/>
        <end position="20"/>
    </location>
</feature>
<keyword evidence="11" id="KW-1185">Reference proteome</keyword>
<dbReference type="OrthoDB" id="294378at2759"/>
<dbReference type="EMBL" id="VRMN01000002">
    <property type="protein sequence ID" value="KAA8497048.1"/>
    <property type="molecule type" value="Genomic_DNA"/>
</dbReference>
<proteinExistence type="inferred from homology"/>
<dbReference type="InterPro" id="IPR036982">
    <property type="entry name" value="Deoxyhypusine_synthase_sf"/>
</dbReference>
<evidence type="ECO:0000256" key="4">
    <source>
        <dbReference type="ARBA" id="ARBA00009892"/>
    </source>
</evidence>
<evidence type="ECO:0000256" key="3">
    <source>
        <dbReference type="ARBA" id="ARBA00005041"/>
    </source>
</evidence>
<comment type="caution">
    <text evidence="10">The sequence shown here is derived from an EMBL/GenBank/DDBJ whole genome shotgun (WGS) entry which is preliminary data.</text>
</comment>
<dbReference type="PANTHER" id="PTHR11703">
    <property type="entry name" value="DEOXYHYPUSINE SYNTHASE"/>
    <property type="match status" value="1"/>
</dbReference>
<dbReference type="Pfam" id="PF01916">
    <property type="entry name" value="DS"/>
    <property type="match status" value="1"/>
</dbReference>
<dbReference type="SUPFAM" id="SSF52467">
    <property type="entry name" value="DHS-like NAD/FAD-binding domain"/>
    <property type="match status" value="1"/>
</dbReference>
<organism evidence="10 11">
    <name type="scientific">Porphyridium purpureum</name>
    <name type="common">Red alga</name>
    <name type="synonym">Porphyridium cruentum</name>
    <dbReference type="NCBI Taxonomy" id="35688"/>
    <lineage>
        <taxon>Eukaryota</taxon>
        <taxon>Rhodophyta</taxon>
        <taxon>Bangiophyceae</taxon>
        <taxon>Porphyridiales</taxon>
        <taxon>Porphyridiaceae</taxon>
        <taxon>Porphyridium</taxon>
    </lineage>
</organism>
<keyword evidence="8" id="KW-0386">Hypusine biosynthesis</keyword>
<evidence type="ECO:0000256" key="2">
    <source>
        <dbReference type="ARBA" id="ARBA00001911"/>
    </source>
</evidence>
<evidence type="ECO:0000256" key="7">
    <source>
        <dbReference type="ARBA" id="ARBA00023027"/>
    </source>
</evidence>
<evidence type="ECO:0000313" key="10">
    <source>
        <dbReference type="EMBL" id="KAA8497048.1"/>
    </source>
</evidence>
<dbReference type="Gene3D" id="3.40.910.10">
    <property type="entry name" value="Deoxyhypusine synthase"/>
    <property type="match status" value="1"/>
</dbReference>
<dbReference type="FunFam" id="3.40.910.10:FF:000001">
    <property type="entry name" value="Probable deoxyhypusine synthase"/>
    <property type="match status" value="1"/>
</dbReference>
<evidence type="ECO:0000313" key="11">
    <source>
        <dbReference type="Proteomes" id="UP000324585"/>
    </source>
</evidence>
<sequence>MENGAVDSGGGGGSENGAELEQRRQLQDFEDHVLKRSVAVDSGTYLSVQGVSIDDGIFAAGSVSPDRAREELLRRILDGYERVGFQATHFARACKIVTEMLNWRPPAAESTADPAAQDARCTIFLGFTSNLVSSGLRESIRFLVQHKLVDVIVSTAGGVEEDLIKCLAPTYVADFNLSGVHLRKQGMNRIGNLLVPNDNYCKFEEWFMPILDELLAEQRLDGEDKHVWTPSSIIKRLGERINNESSIVYWAARNNIPIFCPALTDGSMGDMIFFHSIKSPGLVIDIVQDIHAINKRAMKSSCTGCVILGAGLVKHHICNANLMRNGTDYAVYINTSNEFDGSDAGASPDEAVSWGKLRADANMVKVHADASLIFPLLVAQSFFRYWSESERPRSSTTSMKN</sequence>
<dbReference type="AlphaFoldDB" id="A0A5J4Z141"/>